<reference evidence="1 2" key="1">
    <citation type="journal article" date="2015" name="Genome Announc.">
        <title>Draft Genome of the Euendolithic (true boring) Cyanobacterium Mastigocoleus testarum strain BC008.</title>
        <authorList>
            <person name="Guida B.S."/>
            <person name="Garcia-Pichel F."/>
        </authorList>
    </citation>
    <scope>NUCLEOTIDE SEQUENCE [LARGE SCALE GENOMIC DNA]</scope>
    <source>
        <strain evidence="1 2">BC008</strain>
    </source>
</reference>
<dbReference type="EMBL" id="LMTZ01000107">
    <property type="protein sequence ID" value="KST65469.1"/>
    <property type="molecule type" value="Genomic_DNA"/>
</dbReference>
<evidence type="ECO:0000313" key="2">
    <source>
        <dbReference type="Proteomes" id="UP000053372"/>
    </source>
</evidence>
<keyword evidence="2" id="KW-1185">Reference proteome</keyword>
<proteinExistence type="predicted"/>
<protein>
    <submittedName>
        <fullName evidence="1">Uncharacterized protein</fullName>
    </submittedName>
</protein>
<dbReference type="AlphaFoldDB" id="A0A0V7ZLM9"/>
<organism evidence="1 2">
    <name type="scientific">Mastigocoleus testarum BC008</name>
    <dbReference type="NCBI Taxonomy" id="371196"/>
    <lineage>
        <taxon>Bacteria</taxon>
        <taxon>Bacillati</taxon>
        <taxon>Cyanobacteriota</taxon>
        <taxon>Cyanophyceae</taxon>
        <taxon>Nostocales</taxon>
        <taxon>Hapalosiphonaceae</taxon>
        <taxon>Mastigocoleus</taxon>
    </lineage>
</organism>
<gene>
    <name evidence="1" type="ORF">BC008_41805</name>
</gene>
<dbReference type="RefSeq" id="WP_027846426.1">
    <property type="nucleotide sequence ID" value="NZ_LMTZ01000107.1"/>
</dbReference>
<sequence>MILAIIVEVLTNHKVFAVKKKSDCFQIQFQSKGIEKTMEAEQVVNASFHGTFNLKNQINRNSVQKLRVYIRGMFFADISNSACKPGPITGFLGEHGGAYYPINKMVFLYHCRDAICPVSTMIFRLI</sequence>
<name>A0A0V7ZLM9_9CYAN</name>
<dbReference type="Proteomes" id="UP000053372">
    <property type="component" value="Unassembled WGS sequence"/>
</dbReference>
<evidence type="ECO:0000313" key="1">
    <source>
        <dbReference type="EMBL" id="KST65469.1"/>
    </source>
</evidence>
<accession>A0A0V7ZLM9</accession>
<comment type="caution">
    <text evidence="1">The sequence shown here is derived from an EMBL/GenBank/DDBJ whole genome shotgun (WGS) entry which is preliminary data.</text>
</comment>